<dbReference type="EMBL" id="FOXO01000024">
    <property type="protein sequence ID" value="SFQ21764.1"/>
    <property type="molecule type" value="Genomic_DNA"/>
</dbReference>
<reference evidence="2" key="1">
    <citation type="submission" date="2016-10" db="EMBL/GenBank/DDBJ databases">
        <authorList>
            <person name="Varghese N."/>
            <person name="Submissions S."/>
        </authorList>
    </citation>
    <scope>NUCLEOTIDE SEQUENCE [LARGE SCALE GENOMIC DNA]</scope>
    <source>
        <strain evidence="2">P18</strain>
    </source>
</reference>
<proteinExistence type="predicted"/>
<dbReference type="RefSeq" id="WP_074890279.1">
    <property type="nucleotide sequence ID" value="NZ_FOXO01000024.1"/>
</dbReference>
<protein>
    <submittedName>
        <fullName evidence="1">Uncharacterized protein</fullName>
    </submittedName>
</protein>
<gene>
    <name evidence="1" type="ORF">SAMN04487928_12432</name>
</gene>
<dbReference type="InterPro" id="IPR046207">
    <property type="entry name" value="DUF6240"/>
</dbReference>
<accession>A0A1I5WPQ3</accession>
<name>A0A1I5WPQ3_9FIRM</name>
<dbReference type="OrthoDB" id="9759262at2"/>
<organism evidence="1 2">
    <name type="scientific">Butyrivibrio proteoclasticus</name>
    <dbReference type="NCBI Taxonomy" id="43305"/>
    <lineage>
        <taxon>Bacteria</taxon>
        <taxon>Bacillati</taxon>
        <taxon>Bacillota</taxon>
        <taxon>Clostridia</taxon>
        <taxon>Lachnospirales</taxon>
        <taxon>Lachnospiraceae</taxon>
        <taxon>Butyrivibrio</taxon>
    </lineage>
</organism>
<evidence type="ECO:0000313" key="2">
    <source>
        <dbReference type="Proteomes" id="UP000182624"/>
    </source>
</evidence>
<evidence type="ECO:0000313" key="1">
    <source>
        <dbReference type="EMBL" id="SFQ21764.1"/>
    </source>
</evidence>
<dbReference type="AlphaFoldDB" id="A0A1I5WPQ3"/>
<dbReference type="Pfam" id="PF19753">
    <property type="entry name" value="DUF6240"/>
    <property type="match status" value="2"/>
</dbReference>
<dbReference type="Proteomes" id="UP000182624">
    <property type="component" value="Unassembled WGS sequence"/>
</dbReference>
<keyword evidence="2" id="KW-1185">Reference proteome</keyword>
<sequence length="985" mass="110753">MNLNFQTIGDKRSASEQIIKSTEAGNKIFSGATKAEATKAFLVDLDSSFFSSDAYAQNGKSLEDIQTLAQSTDVQNNHNYMALLSNTMSDEDYAAVLEGGFDFGNLNSADTVTIVDKIKSVLLESGTVITGYNDDLSLDKLEKITGSRSFAAALQKNFSENDIPVTTKNVTEAKQAFEQISDIEKIDDSAVKYLVLNDKEPTINNIYLAQHSTNGQNVSGRGFYAQDAYGYYAKKADGLDVEQVLPQIEKIVKDAGLDQNDENNIEQAKWIIEEGIPLTKENLEAVIDIKEIDFPVTTELGAKAIAAALADGKEAKEANLHDPVSSAKKMLTKRLHLEETRIKMSAAVNTKLADKDFSIDLKPIEKLVELIKEELKNLSEEEAGKIIDEKTHVTDANKEYIFGMTVTRVDIIKQGPVDVAGAMLDRIESSSLLEISDVSFELSQKYRAAQEEYEKMETAPRADLGDSIKKAFENVDDILADLGKEITEENRRAVRILGYNTLEINEENFEKVRAYDLRLRETMERLKPGAVLDFIRRGKNPLGMTIEELSKGLDQNQFGNGQNDSGKKSDEKYARFLYKLEKNNGITDEERKSFIGIYRLFHNIKANDYKAIGDLLKTERDMTLGNLLDATRTQAKAAKGIDFRVDEEFGGLERISNLEGERIDEQIESAFIFYKAHADIVYENLEPEKLKAAKPQNKTLLEDLSEKLSEQETDDELEKKYNIENLKHVRELISSREAKAALEEMETEHVELNFNNLEAVIENKRERRRGKFWDKAKEFDGSIKKEEDDLFTLLDENNYEESYKQKLDQISEKLTETLMNSEDSYIDVRAITLMQKQISVMKKESENATFDVPVEIDGDSISMHITLKNDGTKKSRMDASIQTFEYGFITASLYEESGLIKGMITTTMSEGIEESEYLGNVKEKLCKKLSEKIKDLGVDQNQIGILYGAKLTQNNSTTDAKPDGERKITNTGVLLKMAKAFIEAL</sequence>